<dbReference type="Gene3D" id="2.60.120.1440">
    <property type="match status" value="1"/>
</dbReference>
<dbReference type="PANTHER" id="PTHR30273">
    <property type="entry name" value="PERIPLASMIC SIGNAL SENSOR AND SIGMA FACTOR ACTIVATOR FECR-RELATED"/>
    <property type="match status" value="1"/>
</dbReference>
<dbReference type="Pfam" id="PF04773">
    <property type="entry name" value="FecR"/>
    <property type="match status" value="1"/>
</dbReference>
<dbReference type="GO" id="GO:0006886">
    <property type="term" value="P:intracellular protein transport"/>
    <property type="evidence" value="ECO:0007669"/>
    <property type="project" value="InterPro"/>
</dbReference>
<dbReference type="Pfam" id="PF16344">
    <property type="entry name" value="FecR_C"/>
    <property type="match status" value="1"/>
</dbReference>
<comment type="caution">
    <text evidence="2">The sequence shown here is derived from an EMBL/GenBank/DDBJ whole genome shotgun (WGS) entry which is preliminary data.</text>
</comment>
<feature type="domain" description="Importin N-terminal" evidence="1">
    <location>
        <begin position="14"/>
        <end position="61"/>
    </location>
</feature>
<dbReference type="InterPro" id="IPR006860">
    <property type="entry name" value="FecR"/>
</dbReference>
<keyword evidence="3" id="KW-1185">Reference proteome</keyword>
<dbReference type="AlphaFoldDB" id="A0A562TC43"/>
<proteinExistence type="predicted"/>
<dbReference type="PROSITE" id="PS50166">
    <property type="entry name" value="IMPORTIN_B_NT"/>
    <property type="match status" value="1"/>
</dbReference>
<dbReference type="InterPro" id="IPR032508">
    <property type="entry name" value="FecR_C"/>
</dbReference>
<gene>
    <name evidence="2" type="ORF">LX66_0483</name>
</gene>
<reference evidence="2 3" key="1">
    <citation type="journal article" date="2013" name="Stand. Genomic Sci.">
        <title>Genomic Encyclopedia of Type Strains, Phase I: The one thousand microbial genomes (KMG-I) project.</title>
        <authorList>
            <person name="Kyrpides N.C."/>
            <person name="Woyke T."/>
            <person name="Eisen J.A."/>
            <person name="Garrity G."/>
            <person name="Lilburn T.G."/>
            <person name="Beck B.J."/>
            <person name="Whitman W.B."/>
            <person name="Hugenholtz P."/>
            <person name="Klenk H.P."/>
        </authorList>
    </citation>
    <scope>NUCLEOTIDE SEQUENCE [LARGE SCALE GENOMIC DNA]</scope>
    <source>
        <strain evidence="2 3">DSM 13484</strain>
    </source>
</reference>
<sequence length="320" mass="36057">MDRSTLLYLLEKFRQGACTEAERQLLHQWLDRLEQDAAEDLSLPDDEKQRLRNDMLHNILTIPAAAPQRPRLIIRRWMKAAAVLLPLLGAACLLYLQYRQPAPAATWQTRHNHTAAVQRILLPDSSLAILGAHTSVQYTTADTGATRLVRLLKGKAFFETRTDPQRPFIVESNGIRTTVLGTSFSVAAYEGLYACRVTVMTGKVQVHTNAGNYGVLTRAQRITIPAGTAKLLRDTVAVADALAWTKGEIVLRHASLQELMQMLREQYGITAHTRLNAAEGDYTLRLQASMPLQEVLDVIEKISYKPKIRFTMERNRLLIY</sequence>
<dbReference type="PANTHER" id="PTHR30273:SF2">
    <property type="entry name" value="PROTEIN FECR"/>
    <property type="match status" value="1"/>
</dbReference>
<evidence type="ECO:0000259" key="1">
    <source>
        <dbReference type="PROSITE" id="PS50166"/>
    </source>
</evidence>
<dbReference type="Proteomes" id="UP000316778">
    <property type="component" value="Unassembled WGS sequence"/>
</dbReference>
<evidence type="ECO:0000313" key="2">
    <source>
        <dbReference type="EMBL" id="TWI91121.1"/>
    </source>
</evidence>
<name>A0A562TC43_CHIJA</name>
<protein>
    <submittedName>
        <fullName evidence="2">FecR family protein</fullName>
    </submittedName>
</protein>
<dbReference type="EMBL" id="VLLG01000002">
    <property type="protein sequence ID" value="TWI91121.1"/>
    <property type="molecule type" value="Genomic_DNA"/>
</dbReference>
<evidence type="ECO:0000313" key="3">
    <source>
        <dbReference type="Proteomes" id="UP000316778"/>
    </source>
</evidence>
<accession>A0A562TC43</accession>
<dbReference type="OrthoDB" id="657365at2"/>
<dbReference type="GO" id="GO:0031267">
    <property type="term" value="F:small GTPase binding"/>
    <property type="evidence" value="ECO:0007669"/>
    <property type="project" value="InterPro"/>
</dbReference>
<dbReference type="RefSeq" id="WP_145710287.1">
    <property type="nucleotide sequence ID" value="NZ_BAAAFY010000001.1"/>
</dbReference>
<organism evidence="2 3">
    <name type="scientific">Chitinophaga japonensis</name>
    <name type="common">Flexibacter japonensis</name>
    <dbReference type="NCBI Taxonomy" id="104662"/>
    <lineage>
        <taxon>Bacteria</taxon>
        <taxon>Pseudomonadati</taxon>
        <taxon>Bacteroidota</taxon>
        <taxon>Chitinophagia</taxon>
        <taxon>Chitinophagales</taxon>
        <taxon>Chitinophagaceae</taxon>
        <taxon>Chitinophaga</taxon>
    </lineage>
</organism>
<dbReference type="GO" id="GO:0016989">
    <property type="term" value="F:sigma factor antagonist activity"/>
    <property type="evidence" value="ECO:0007669"/>
    <property type="project" value="TreeGrafter"/>
</dbReference>
<dbReference type="Gene3D" id="3.55.50.30">
    <property type="match status" value="1"/>
</dbReference>
<dbReference type="PIRSF" id="PIRSF018266">
    <property type="entry name" value="FecR"/>
    <property type="match status" value="1"/>
</dbReference>
<dbReference type="InterPro" id="IPR001494">
    <property type="entry name" value="Importin-beta_N"/>
</dbReference>
<dbReference type="InterPro" id="IPR012373">
    <property type="entry name" value="Ferrdict_sens_TM"/>
</dbReference>